<sequence length="66" mass="7890">MDQEQFWILILHCFLMGINAIEAKQWVETFYKDSTPSETTIKRWFADFKRGNVEFTGSFTYLAKPY</sequence>
<feature type="domain" description="Mos1 transposase HTH" evidence="2">
    <location>
        <begin position="4"/>
        <end position="52"/>
    </location>
</feature>
<keyword evidence="1" id="KW-0732">Signal</keyword>
<dbReference type="OrthoDB" id="10032414at2759"/>
<dbReference type="Proteomes" id="UP000625711">
    <property type="component" value="Unassembled WGS sequence"/>
</dbReference>
<organism evidence="3 4">
    <name type="scientific">Rhynchophorus ferrugineus</name>
    <name type="common">Red palm weevil</name>
    <name type="synonym">Curculio ferrugineus</name>
    <dbReference type="NCBI Taxonomy" id="354439"/>
    <lineage>
        <taxon>Eukaryota</taxon>
        <taxon>Metazoa</taxon>
        <taxon>Ecdysozoa</taxon>
        <taxon>Arthropoda</taxon>
        <taxon>Hexapoda</taxon>
        <taxon>Insecta</taxon>
        <taxon>Pterygota</taxon>
        <taxon>Neoptera</taxon>
        <taxon>Endopterygota</taxon>
        <taxon>Coleoptera</taxon>
        <taxon>Polyphaga</taxon>
        <taxon>Cucujiformia</taxon>
        <taxon>Curculionidae</taxon>
        <taxon>Dryophthorinae</taxon>
        <taxon>Rhynchophorus</taxon>
    </lineage>
</organism>
<evidence type="ECO:0000256" key="1">
    <source>
        <dbReference type="SAM" id="SignalP"/>
    </source>
</evidence>
<evidence type="ECO:0000313" key="3">
    <source>
        <dbReference type="EMBL" id="KAF7264892.1"/>
    </source>
</evidence>
<keyword evidence="4" id="KW-1185">Reference proteome</keyword>
<evidence type="ECO:0000313" key="4">
    <source>
        <dbReference type="Proteomes" id="UP000625711"/>
    </source>
</evidence>
<feature type="chain" id="PRO_5032837595" description="Mos1 transposase HTH domain-containing protein" evidence="1">
    <location>
        <begin position="24"/>
        <end position="66"/>
    </location>
</feature>
<dbReference type="Gene3D" id="1.10.10.1450">
    <property type="match status" value="1"/>
</dbReference>
<feature type="signal peptide" evidence="1">
    <location>
        <begin position="1"/>
        <end position="23"/>
    </location>
</feature>
<accession>A0A834HQ18</accession>
<proteinExistence type="predicted"/>
<name>A0A834HQ18_RHYFE</name>
<evidence type="ECO:0000259" key="2">
    <source>
        <dbReference type="Pfam" id="PF17906"/>
    </source>
</evidence>
<comment type="caution">
    <text evidence="3">The sequence shown here is derived from an EMBL/GenBank/DDBJ whole genome shotgun (WGS) entry which is preliminary data.</text>
</comment>
<dbReference type="InterPro" id="IPR041426">
    <property type="entry name" value="Mos1_HTH"/>
</dbReference>
<dbReference type="Pfam" id="PF17906">
    <property type="entry name" value="HTH_48"/>
    <property type="match status" value="1"/>
</dbReference>
<dbReference type="EMBL" id="JAACXV010015626">
    <property type="protein sequence ID" value="KAF7264892.1"/>
    <property type="molecule type" value="Genomic_DNA"/>
</dbReference>
<dbReference type="AlphaFoldDB" id="A0A834HQ18"/>
<gene>
    <name evidence="3" type="ORF">GWI33_021977</name>
</gene>
<reference evidence="3" key="1">
    <citation type="submission" date="2020-08" db="EMBL/GenBank/DDBJ databases">
        <title>Genome sequencing and assembly of the red palm weevil Rhynchophorus ferrugineus.</title>
        <authorList>
            <person name="Dias G.B."/>
            <person name="Bergman C.M."/>
            <person name="Manee M."/>
        </authorList>
    </citation>
    <scope>NUCLEOTIDE SEQUENCE</scope>
    <source>
        <strain evidence="3">AA-2017</strain>
        <tissue evidence="3">Whole larva</tissue>
    </source>
</reference>
<protein>
    <recommendedName>
        <fullName evidence="2">Mos1 transposase HTH domain-containing protein</fullName>
    </recommendedName>
</protein>